<dbReference type="Gene3D" id="3.40.50.1000">
    <property type="entry name" value="HAD superfamily/HAD-like"/>
    <property type="match status" value="1"/>
</dbReference>
<dbReference type="AlphaFoldDB" id="A0A5C6M214"/>
<gene>
    <name evidence="1" type="ORF">E3A20_26410</name>
</gene>
<dbReference type="Proteomes" id="UP000321083">
    <property type="component" value="Unassembled WGS sequence"/>
</dbReference>
<keyword evidence="2" id="KW-1185">Reference proteome</keyword>
<sequence length="146" mass="15825">MPFSLSDFFSSYKRSRFVSRHQRRLASIRVVGFDFDGVFTTNLVWVTEAGAESVACSRSDGIGLSLLPGLGVKAAIFSTEINPVVSMRAKKLKIECFQNCANKSERMAEWLKSLAIPPTEAAFVGNDVNDVACMRSVGLAVAVADA</sequence>
<evidence type="ECO:0000313" key="1">
    <source>
        <dbReference type="EMBL" id="TWW08229.1"/>
    </source>
</evidence>
<name>A0A5C6M214_9PLAN</name>
<dbReference type="EMBL" id="SRHE01000775">
    <property type="protein sequence ID" value="TWW08229.1"/>
    <property type="molecule type" value="Genomic_DNA"/>
</dbReference>
<dbReference type="PANTHER" id="PTHR21485">
    <property type="entry name" value="HAD SUPERFAMILY MEMBERS CMAS AND KDSC"/>
    <property type="match status" value="1"/>
</dbReference>
<evidence type="ECO:0008006" key="3">
    <source>
        <dbReference type="Google" id="ProtNLM"/>
    </source>
</evidence>
<dbReference type="InterPro" id="IPR036412">
    <property type="entry name" value="HAD-like_sf"/>
</dbReference>
<accession>A0A5C6M214</accession>
<dbReference type="Pfam" id="PF08282">
    <property type="entry name" value="Hydrolase_3"/>
    <property type="match status" value="1"/>
</dbReference>
<dbReference type="PANTHER" id="PTHR21485:SF3">
    <property type="entry name" value="N-ACYLNEURAMINATE CYTIDYLYLTRANSFERASE"/>
    <property type="match status" value="1"/>
</dbReference>
<protein>
    <recommendedName>
        <fullName evidence="3">3-deoxy-D-manno-octulosonate 8-phosphate phosphatase</fullName>
    </recommendedName>
</protein>
<dbReference type="InterPro" id="IPR050793">
    <property type="entry name" value="CMP-NeuNAc_synthase"/>
</dbReference>
<dbReference type="SUPFAM" id="SSF56784">
    <property type="entry name" value="HAD-like"/>
    <property type="match status" value="1"/>
</dbReference>
<proteinExistence type="predicted"/>
<dbReference type="InterPro" id="IPR023214">
    <property type="entry name" value="HAD_sf"/>
</dbReference>
<reference evidence="1 2" key="1">
    <citation type="submission" date="2019-08" db="EMBL/GenBank/DDBJ databases">
        <title>100 year-old enigma solved: identification of Planctomyces bekefii, the type genus and species of the phylum Planctomycetes.</title>
        <authorList>
            <person name="Svetlana D.N."/>
            <person name="Overmann J."/>
        </authorList>
    </citation>
    <scope>NUCLEOTIDE SEQUENCE [LARGE SCALE GENOMIC DNA]</scope>
    <source>
        <strain evidence="1">Phe10_nw2017</strain>
    </source>
</reference>
<evidence type="ECO:0000313" key="2">
    <source>
        <dbReference type="Proteomes" id="UP000321083"/>
    </source>
</evidence>
<organism evidence="1 2">
    <name type="scientific">Planctomyces bekefii</name>
    <dbReference type="NCBI Taxonomy" id="1653850"/>
    <lineage>
        <taxon>Bacteria</taxon>
        <taxon>Pseudomonadati</taxon>
        <taxon>Planctomycetota</taxon>
        <taxon>Planctomycetia</taxon>
        <taxon>Planctomycetales</taxon>
        <taxon>Planctomycetaceae</taxon>
        <taxon>Planctomyces</taxon>
    </lineage>
</organism>
<dbReference type="GO" id="GO:0008781">
    <property type="term" value="F:N-acylneuraminate cytidylyltransferase activity"/>
    <property type="evidence" value="ECO:0007669"/>
    <property type="project" value="TreeGrafter"/>
</dbReference>
<feature type="non-terminal residue" evidence="1">
    <location>
        <position position="146"/>
    </location>
</feature>
<reference evidence="1 2" key="2">
    <citation type="submission" date="2019-08" db="EMBL/GenBank/DDBJ databases">
        <authorList>
            <person name="Henke P."/>
        </authorList>
    </citation>
    <scope>NUCLEOTIDE SEQUENCE [LARGE SCALE GENOMIC DNA]</scope>
    <source>
        <strain evidence="1">Phe10_nw2017</strain>
    </source>
</reference>
<comment type="caution">
    <text evidence="1">The sequence shown here is derived from an EMBL/GenBank/DDBJ whole genome shotgun (WGS) entry which is preliminary data.</text>
</comment>